<protein>
    <recommendedName>
        <fullName evidence="3">IS6 family transposase</fullName>
    </recommendedName>
</protein>
<name>A0A6N6W158_9BURK</name>
<comment type="caution">
    <text evidence="1">The sequence shown here is derived from an EMBL/GenBank/DDBJ whole genome shotgun (WGS) entry which is preliminary data.</text>
</comment>
<proteinExistence type="predicted"/>
<evidence type="ECO:0008006" key="3">
    <source>
        <dbReference type="Google" id="ProtNLM"/>
    </source>
</evidence>
<accession>A0A6N6W158</accession>
<evidence type="ECO:0000313" key="2">
    <source>
        <dbReference type="Proteomes" id="UP000463700"/>
    </source>
</evidence>
<gene>
    <name evidence="1" type="ORF">FSO04_41500</name>
</gene>
<dbReference type="Proteomes" id="UP000463700">
    <property type="component" value="Unassembled WGS sequence"/>
</dbReference>
<dbReference type="EMBL" id="VOSW01000146">
    <property type="protein sequence ID" value="KAE8754106.1"/>
    <property type="molecule type" value="Genomic_DNA"/>
</dbReference>
<dbReference type="AlphaFoldDB" id="A0A6N6W158"/>
<evidence type="ECO:0000313" key="1">
    <source>
        <dbReference type="EMBL" id="KAE8754106.1"/>
    </source>
</evidence>
<sequence>MSKSGDIDWLFSGRHFDREIIVQCVHWYVRYKHSLRDLGVRTRRSVIGGNKKALR</sequence>
<reference evidence="1 2" key="1">
    <citation type="journal article" date="2020" name="Int. J. Syst. Evol. Microbiol.">
        <title>Paraburkholderia madseniana sp. nov., a phenolic acid-degrading bacterium isolated from acidic forest soil.</title>
        <authorList>
            <person name="Wilhelm R.C."/>
            <person name="Murphy S.J.L."/>
            <person name="Feriancek N.M."/>
            <person name="Karasz D.C."/>
            <person name="DeRito C.M."/>
            <person name="Newman J.D."/>
            <person name="Buckley D.H."/>
        </authorList>
    </citation>
    <scope>NUCLEOTIDE SEQUENCE [LARGE SCALE GENOMIC DNA]</scope>
    <source>
        <strain evidence="1 2">RP11</strain>
    </source>
</reference>
<dbReference type="OrthoDB" id="4315389at2"/>
<organism evidence="1 2">
    <name type="scientific">Paraburkholderia madseniana</name>
    <dbReference type="NCBI Taxonomy" id="2599607"/>
    <lineage>
        <taxon>Bacteria</taxon>
        <taxon>Pseudomonadati</taxon>
        <taxon>Pseudomonadota</taxon>
        <taxon>Betaproteobacteria</taxon>
        <taxon>Burkholderiales</taxon>
        <taxon>Burkholderiaceae</taxon>
        <taxon>Paraburkholderia</taxon>
    </lineage>
</organism>